<comment type="caution">
    <text evidence="2">The sequence shown here is derived from an EMBL/GenBank/DDBJ whole genome shotgun (WGS) entry which is preliminary data.</text>
</comment>
<dbReference type="EMBL" id="JAQRFI010000086">
    <property type="protein sequence ID" value="MDC9591459.1"/>
    <property type="molecule type" value="Genomic_DNA"/>
</dbReference>
<gene>
    <name evidence="2" type="ORF">PSI23_19770</name>
</gene>
<organism evidence="2 3">
    <name type="scientific">Xenorhabdus yunnanensis</name>
    <dbReference type="NCBI Taxonomy" id="3025878"/>
    <lineage>
        <taxon>Bacteria</taxon>
        <taxon>Pseudomonadati</taxon>
        <taxon>Pseudomonadota</taxon>
        <taxon>Gammaproteobacteria</taxon>
        <taxon>Enterobacterales</taxon>
        <taxon>Morganellaceae</taxon>
        <taxon>Xenorhabdus</taxon>
    </lineage>
</organism>
<evidence type="ECO:0000313" key="3">
    <source>
        <dbReference type="Proteomes" id="UP001217178"/>
    </source>
</evidence>
<dbReference type="RefSeq" id="WP_273556684.1">
    <property type="nucleotide sequence ID" value="NZ_JAQRFI010000086.1"/>
</dbReference>
<accession>A0ABT5LKF4</accession>
<dbReference type="Proteomes" id="UP001217178">
    <property type="component" value="Unassembled WGS sequence"/>
</dbReference>
<proteinExistence type="predicted"/>
<feature type="compositionally biased region" description="Polar residues" evidence="1">
    <location>
        <begin position="23"/>
        <end position="33"/>
    </location>
</feature>
<evidence type="ECO:0000313" key="2">
    <source>
        <dbReference type="EMBL" id="MDC9591459.1"/>
    </source>
</evidence>
<reference evidence="2 3" key="1">
    <citation type="submission" date="2023-02" db="EMBL/GenBank/DDBJ databases">
        <title>Entomopathogenic bacteria.</title>
        <authorList>
            <person name="Machado R.A."/>
        </authorList>
    </citation>
    <scope>NUCLEOTIDE SEQUENCE [LARGE SCALE GENOMIC DNA]</scope>
    <source>
        <strain evidence="2 3">XENO-10</strain>
    </source>
</reference>
<sequence>MSLSTKEEINHGLAKRIDRRPNRATTVKQQESQLAPVISGKDATGTQGMSATTARVWLIDCRSFSEWPMVS</sequence>
<keyword evidence="3" id="KW-1185">Reference proteome</keyword>
<protein>
    <submittedName>
        <fullName evidence="2">Uncharacterized protein</fullName>
    </submittedName>
</protein>
<evidence type="ECO:0000256" key="1">
    <source>
        <dbReference type="SAM" id="MobiDB-lite"/>
    </source>
</evidence>
<name>A0ABT5LKF4_9GAMM</name>
<feature type="region of interest" description="Disordered" evidence="1">
    <location>
        <begin position="22"/>
        <end position="49"/>
    </location>
</feature>